<keyword evidence="1" id="KW-1133">Transmembrane helix</keyword>
<keyword evidence="1" id="KW-0472">Membrane</keyword>
<organism evidence="2 3">
    <name type="scientific">Phlyctema vagabunda</name>
    <dbReference type="NCBI Taxonomy" id="108571"/>
    <lineage>
        <taxon>Eukaryota</taxon>
        <taxon>Fungi</taxon>
        <taxon>Dikarya</taxon>
        <taxon>Ascomycota</taxon>
        <taxon>Pezizomycotina</taxon>
        <taxon>Leotiomycetes</taxon>
        <taxon>Helotiales</taxon>
        <taxon>Dermateaceae</taxon>
        <taxon>Phlyctema</taxon>
    </lineage>
</organism>
<name>A0ABR4P6F5_9HELO</name>
<keyword evidence="3" id="KW-1185">Reference proteome</keyword>
<evidence type="ECO:0000313" key="3">
    <source>
        <dbReference type="Proteomes" id="UP001629113"/>
    </source>
</evidence>
<evidence type="ECO:0000256" key="1">
    <source>
        <dbReference type="SAM" id="Phobius"/>
    </source>
</evidence>
<feature type="transmembrane region" description="Helical" evidence="1">
    <location>
        <begin position="469"/>
        <end position="489"/>
    </location>
</feature>
<feature type="transmembrane region" description="Helical" evidence="1">
    <location>
        <begin position="541"/>
        <end position="567"/>
    </location>
</feature>
<keyword evidence="1" id="KW-0812">Transmembrane</keyword>
<dbReference type="PANTHER" id="PTHR37577">
    <property type="entry name" value="INTEGRAL MEMBRANE PROTEIN"/>
    <property type="match status" value="1"/>
</dbReference>
<feature type="transmembrane region" description="Helical" evidence="1">
    <location>
        <begin position="175"/>
        <end position="197"/>
    </location>
</feature>
<dbReference type="InterPro" id="IPR053018">
    <property type="entry name" value="Elsinochrome_Biosynth-Asso"/>
</dbReference>
<feature type="transmembrane region" description="Helical" evidence="1">
    <location>
        <begin position="23"/>
        <end position="48"/>
    </location>
</feature>
<dbReference type="PANTHER" id="PTHR37577:SF1">
    <property type="entry name" value="INTEGRAL MEMBRANE PROTEIN"/>
    <property type="match status" value="1"/>
</dbReference>
<comment type="caution">
    <text evidence="2">The sequence shown here is derived from an EMBL/GenBank/DDBJ whole genome shotgun (WGS) entry which is preliminary data.</text>
</comment>
<feature type="transmembrane region" description="Helical" evidence="1">
    <location>
        <begin position="110"/>
        <end position="133"/>
    </location>
</feature>
<reference evidence="2 3" key="1">
    <citation type="submission" date="2024-06" db="EMBL/GenBank/DDBJ databases">
        <title>Complete genome of Phlyctema vagabunda strain 19-DSS-EL-015.</title>
        <authorList>
            <person name="Fiorenzani C."/>
        </authorList>
    </citation>
    <scope>NUCLEOTIDE SEQUENCE [LARGE SCALE GENOMIC DNA]</scope>
    <source>
        <strain evidence="2 3">19-DSS-EL-015</strain>
    </source>
</reference>
<proteinExistence type="predicted"/>
<feature type="transmembrane region" description="Helical" evidence="1">
    <location>
        <begin position="145"/>
        <end position="163"/>
    </location>
</feature>
<evidence type="ECO:0000313" key="2">
    <source>
        <dbReference type="EMBL" id="KAL3418870.1"/>
    </source>
</evidence>
<gene>
    <name evidence="2" type="ORF">PVAG01_09091</name>
</gene>
<protein>
    <submittedName>
        <fullName evidence="2">Uncharacterized protein</fullName>
    </submittedName>
</protein>
<sequence>MSTDTCQYNCSKHPYTIPSNPDISGIGVSLGYVITAGIAVLIVILHYVTVYDPTEDVFHDPGNPSQVQREEHKPNAIDKNILRWLPMRKFKLSHRLFSRQDRMQIGMAKALLIMSDLQLFTGLAMIISGFSQLHCGISTWHWKRLVYIAWFASITHFACLTSLRRYLHHHKVGRLWRSCAMSTLVILITIALVPTGYNVVENPGYHTDCGELRPQDGDYMICYFNDALRWRNTYRLDYPIDDEDCGNSEIIGIERWGMVASIMLLAGGMLMRLLKLYPKTSKSLTYGRRKISIRCVNLLDKVYIWSNVNTPWSRLRQTLCYRPLLTVFLSSRLLLDFWSSMAFEVYWLIAGFAWGNAKLFFNMDFSNLIDVQKVDAQNCGSFRGIVYGQVVTSRPKLTWLSVTEPSIHGATHNSIQLQPPFILQITRQPTDYQSAVSNTSRIEASGSYPATFNPRIDFYSQSRFMPTTIIFLSMNMLSITVFSILSLWVTGTLLPLIITHPGAWAWSPIPFGFSITIYVLYGLVYEDLYASLMAKDRKVGLIVLWASYVVVNLVLVIIFTVLPGLVFVHGFDILNDAAVPAYAGSVGLYVLVALVDALVQRFI</sequence>
<feature type="transmembrane region" description="Helical" evidence="1">
    <location>
        <begin position="256"/>
        <end position="274"/>
    </location>
</feature>
<dbReference type="Proteomes" id="UP001629113">
    <property type="component" value="Unassembled WGS sequence"/>
</dbReference>
<dbReference type="EMBL" id="JBFCZG010000008">
    <property type="protein sequence ID" value="KAL3418870.1"/>
    <property type="molecule type" value="Genomic_DNA"/>
</dbReference>
<feature type="transmembrane region" description="Helical" evidence="1">
    <location>
        <begin position="579"/>
        <end position="599"/>
    </location>
</feature>
<feature type="transmembrane region" description="Helical" evidence="1">
    <location>
        <begin position="509"/>
        <end position="529"/>
    </location>
</feature>
<accession>A0ABR4P6F5</accession>